<dbReference type="Pfam" id="PF02518">
    <property type="entry name" value="HATPase_c"/>
    <property type="match status" value="1"/>
</dbReference>
<keyword evidence="9" id="KW-0418">Kinase</keyword>
<dbReference type="PROSITE" id="PS50110">
    <property type="entry name" value="RESPONSE_REGULATORY"/>
    <property type="match status" value="1"/>
</dbReference>
<accession>A0ABN6D9L7</accession>
<dbReference type="InterPro" id="IPR036097">
    <property type="entry name" value="HisK_dim/P_sf"/>
</dbReference>
<dbReference type="PANTHER" id="PTHR43065:SF42">
    <property type="entry name" value="TWO-COMPONENT SENSOR PPRA"/>
    <property type="match status" value="1"/>
</dbReference>
<dbReference type="SUPFAM" id="SSF47384">
    <property type="entry name" value="Homodimeric domain of signal transducing histidine kinase"/>
    <property type="match status" value="1"/>
</dbReference>
<feature type="transmembrane region" description="Helical" evidence="5">
    <location>
        <begin position="158"/>
        <end position="177"/>
    </location>
</feature>
<dbReference type="InterPro" id="IPR011006">
    <property type="entry name" value="CheY-like_superfamily"/>
</dbReference>
<evidence type="ECO:0000256" key="2">
    <source>
        <dbReference type="ARBA" id="ARBA00012438"/>
    </source>
</evidence>
<dbReference type="SUPFAM" id="SSF55785">
    <property type="entry name" value="PYP-like sensor domain (PAS domain)"/>
    <property type="match status" value="2"/>
</dbReference>
<dbReference type="SUPFAM" id="SSF52172">
    <property type="entry name" value="CheY-like"/>
    <property type="match status" value="1"/>
</dbReference>
<protein>
    <recommendedName>
        <fullName evidence="2">histidine kinase</fullName>
        <ecNumber evidence="2">2.7.13.3</ecNumber>
    </recommendedName>
</protein>
<dbReference type="EMBL" id="AP024238">
    <property type="protein sequence ID" value="BCO28692.1"/>
    <property type="molecule type" value="Genomic_DNA"/>
</dbReference>
<dbReference type="InterPro" id="IPR033425">
    <property type="entry name" value="MASE3"/>
</dbReference>
<feature type="domain" description="Histidine kinase" evidence="6">
    <location>
        <begin position="556"/>
        <end position="781"/>
    </location>
</feature>
<organism evidence="9 10">
    <name type="scientific">Rhodoferax lithotrophicus</name>
    <dbReference type="NCBI Taxonomy" id="2798804"/>
    <lineage>
        <taxon>Bacteria</taxon>
        <taxon>Pseudomonadati</taxon>
        <taxon>Pseudomonadota</taxon>
        <taxon>Betaproteobacteria</taxon>
        <taxon>Burkholderiales</taxon>
        <taxon>Comamonadaceae</taxon>
        <taxon>Rhodoferax</taxon>
    </lineage>
</organism>
<dbReference type="InterPro" id="IPR035965">
    <property type="entry name" value="PAS-like_dom_sf"/>
</dbReference>
<dbReference type="EC" id="2.7.13.3" evidence="2"/>
<dbReference type="Proteomes" id="UP000824366">
    <property type="component" value="Chromosome"/>
</dbReference>
<evidence type="ECO:0000313" key="10">
    <source>
        <dbReference type="Proteomes" id="UP000824366"/>
    </source>
</evidence>
<evidence type="ECO:0000259" key="8">
    <source>
        <dbReference type="PROSITE" id="PS50112"/>
    </source>
</evidence>
<dbReference type="PROSITE" id="PS50109">
    <property type="entry name" value="HIS_KIN"/>
    <property type="match status" value="1"/>
</dbReference>
<gene>
    <name evidence="9" type="ORF">MIZ03_3602</name>
</gene>
<dbReference type="NCBIfam" id="TIGR00229">
    <property type="entry name" value="sensory_box"/>
    <property type="match status" value="1"/>
</dbReference>
<dbReference type="SMART" id="SM00448">
    <property type="entry name" value="REC"/>
    <property type="match status" value="1"/>
</dbReference>
<evidence type="ECO:0000259" key="6">
    <source>
        <dbReference type="PROSITE" id="PS50109"/>
    </source>
</evidence>
<feature type="transmembrane region" description="Helical" evidence="5">
    <location>
        <begin position="126"/>
        <end position="146"/>
    </location>
</feature>
<dbReference type="CDD" id="cd00082">
    <property type="entry name" value="HisKA"/>
    <property type="match status" value="1"/>
</dbReference>
<keyword evidence="10" id="KW-1185">Reference proteome</keyword>
<evidence type="ECO:0000256" key="4">
    <source>
        <dbReference type="PROSITE-ProRule" id="PRU00169"/>
    </source>
</evidence>
<dbReference type="Pfam" id="PF13426">
    <property type="entry name" value="PAS_9"/>
    <property type="match status" value="1"/>
</dbReference>
<dbReference type="InterPro" id="IPR004358">
    <property type="entry name" value="Sig_transdc_His_kin-like_C"/>
</dbReference>
<dbReference type="PROSITE" id="PS50112">
    <property type="entry name" value="PAS"/>
    <property type="match status" value="1"/>
</dbReference>
<dbReference type="InterPro" id="IPR003661">
    <property type="entry name" value="HisK_dim/P_dom"/>
</dbReference>
<dbReference type="SUPFAM" id="SSF55874">
    <property type="entry name" value="ATPase domain of HSP90 chaperone/DNA topoisomerase II/histidine kinase"/>
    <property type="match status" value="1"/>
</dbReference>
<dbReference type="Pfam" id="PF00072">
    <property type="entry name" value="Response_reg"/>
    <property type="match status" value="1"/>
</dbReference>
<keyword evidence="9" id="KW-0808">Transferase</keyword>
<dbReference type="InterPro" id="IPR001789">
    <property type="entry name" value="Sig_transdc_resp-reg_receiver"/>
</dbReference>
<dbReference type="PRINTS" id="PR00344">
    <property type="entry name" value="BCTRLSENSOR"/>
</dbReference>
<dbReference type="PANTHER" id="PTHR43065">
    <property type="entry name" value="SENSOR HISTIDINE KINASE"/>
    <property type="match status" value="1"/>
</dbReference>
<feature type="transmembrane region" description="Helical" evidence="5">
    <location>
        <begin position="55"/>
        <end position="78"/>
    </location>
</feature>
<sequence length="936" mass="104499">MAWSGQGFARLTVGFFHVKGDLLRQQLILVSFFAALTLTSLALPMSELHIPMRHFLPMHTVMEFVAITVAFLVFATVWHTPTKLTSGSLLVLGLSLFSAGWLDIFHALSYKGMPDFVTPASVEKAICFWLAARFMVASGLLLVSFQHTLSPVSMPVRYGTLGIFALINLLVTWLIVFHEAELPHTFIEGIGVTPLKTRLEWLIIGMMTLAAWRYYRLARVFDEDFLPLIFSATVVGALGETFFTQYHVVSDLQHFLGHSFKMISYGLMYQAMFIVSVRRPYQQLASRKQSLLQANESLRVHSLALDSTATPVLVANLQGHVRWRNRAAMKMSPILFAEQANELRLFAAPLTPDATQALEIQTSVSSGHIWRGLVHLVSVDCKSFIFDRTVTPLRDEKNAIEGYVIVGDNVTERLETQLRHKRVLDSALDGFWVADIEGNLLEVNEAYARMSGYTVEELVTMRIDQLEAVEQPHEVLSHFQKIRQLGSSQFETRHRRKSGDMFSVDISATYDYVNNQVFTFIRDRTERAQAAAIKLDLERQLQQSQKMEALGQLTGGIAHDFNNILAAVLGYSNLALERFAPDKQGKLATYLREIIGASERARDLIAKMLTFARKQPSVSVHEISPAAVVHDVSSMLRHSIPAGIELRETIKDRLNIRMDAGELNQMLVNLIINARDAIGEQGLIEVELHQVMIEGDICSTSKTRLFGSYLALDVSDNGSGIAPEHLPRLFDPFFTTKEVGKGTGLGLSMVQGILRRSHGHIVVTSEPGQGSRFRLLFPIAQPAEPPAKADSDQQTIQPGLGQHIWVVDDEPTVVHYMGELLETAGYQIRLFTDPYQVVKAFKTSHAKVDLLITDQTMPGLNGVALTQQLLAWQPELPVILCSGYSDSISREEVLAAGIRRFYTKPVSAQILLNAVAEELVQTAHHARLRSEPGLKR</sequence>
<keyword evidence="5" id="KW-0812">Transmembrane</keyword>
<dbReference type="InterPro" id="IPR036890">
    <property type="entry name" value="HATPase_C_sf"/>
</dbReference>
<dbReference type="Gene3D" id="3.40.50.2300">
    <property type="match status" value="1"/>
</dbReference>
<evidence type="ECO:0000256" key="5">
    <source>
        <dbReference type="SAM" id="Phobius"/>
    </source>
</evidence>
<name>A0ABN6D9L7_9BURK</name>
<evidence type="ECO:0000313" key="9">
    <source>
        <dbReference type="EMBL" id="BCO28692.1"/>
    </source>
</evidence>
<evidence type="ECO:0000256" key="3">
    <source>
        <dbReference type="ARBA" id="ARBA00022553"/>
    </source>
</evidence>
<reference evidence="9 10" key="1">
    <citation type="journal article" date="2021" name="Microbiol. Spectr.">
        <title>A Single Bacterium Capable of Oxidation and Reduction of Iron at Circumneutral pH.</title>
        <authorList>
            <person name="Kato S."/>
            <person name="Ohkuma M."/>
        </authorList>
    </citation>
    <scope>NUCLEOTIDE SEQUENCE [LARGE SCALE GENOMIC DNA]</scope>
    <source>
        <strain evidence="9 10">MIZ03</strain>
    </source>
</reference>
<dbReference type="SMART" id="SM00387">
    <property type="entry name" value="HATPase_c"/>
    <property type="match status" value="1"/>
</dbReference>
<feature type="domain" description="PAS" evidence="8">
    <location>
        <begin position="416"/>
        <end position="459"/>
    </location>
</feature>
<evidence type="ECO:0000256" key="1">
    <source>
        <dbReference type="ARBA" id="ARBA00000085"/>
    </source>
</evidence>
<keyword evidence="3 4" id="KW-0597">Phosphoprotein</keyword>
<dbReference type="CDD" id="cd00156">
    <property type="entry name" value="REC"/>
    <property type="match status" value="1"/>
</dbReference>
<dbReference type="InterPro" id="IPR003594">
    <property type="entry name" value="HATPase_dom"/>
</dbReference>
<dbReference type="InterPro" id="IPR005467">
    <property type="entry name" value="His_kinase_dom"/>
</dbReference>
<dbReference type="GO" id="GO:0016301">
    <property type="term" value="F:kinase activity"/>
    <property type="evidence" value="ECO:0007669"/>
    <property type="project" value="UniProtKB-KW"/>
</dbReference>
<feature type="transmembrane region" description="Helical" evidence="5">
    <location>
        <begin position="84"/>
        <end position="105"/>
    </location>
</feature>
<dbReference type="SMART" id="SM00388">
    <property type="entry name" value="HisKA"/>
    <property type="match status" value="1"/>
</dbReference>
<evidence type="ECO:0000259" key="7">
    <source>
        <dbReference type="PROSITE" id="PS50110"/>
    </source>
</evidence>
<feature type="domain" description="Response regulatory" evidence="7">
    <location>
        <begin position="803"/>
        <end position="919"/>
    </location>
</feature>
<dbReference type="SMART" id="SM00091">
    <property type="entry name" value="PAS"/>
    <property type="match status" value="2"/>
</dbReference>
<dbReference type="Pfam" id="PF00512">
    <property type="entry name" value="HisKA"/>
    <property type="match status" value="1"/>
</dbReference>
<feature type="transmembrane region" description="Helical" evidence="5">
    <location>
        <begin position="26"/>
        <end position="43"/>
    </location>
</feature>
<dbReference type="Gene3D" id="3.30.450.20">
    <property type="entry name" value="PAS domain"/>
    <property type="match status" value="2"/>
</dbReference>
<dbReference type="Gene3D" id="1.10.287.130">
    <property type="match status" value="1"/>
</dbReference>
<keyword evidence="5" id="KW-0472">Membrane</keyword>
<feature type="modified residue" description="4-aspartylphosphate" evidence="4">
    <location>
        <position position="854"/>
    </location>
</feature>
<comment type="catalytic activity">
    <reaction evidence="1">
        <text>ATP + protein L-histidine = ADP + protein N-phospho-L-histidine.</text>
        <dbReference type="EC" id="2.7.13.3"/>
    </reaction>
</comment>
<dbReference type="Gene3D" id="3.30.565.10">
    <property type="entry name" value="Histidine kinase-like ATPase, C-terminal domain"/>
    <property type="match status" value="1"/>
</dbReference>
<keyword evidence="5" id="KW-1133">Transmembrane helix</keyword>
<dbReference type="Pfam" id="PF17159">
    <property type="entry name" value="MASE3"/>
    <property type="match status" value="1"/>
</dbReference>
<dbReference type="InterPro" id="IPR000014">
    <property type="entry name" value="PAS"/>
</dbReference>
<proteinExistence type="predicted"/>
<dbReference type="CDD" id="cd00130">
    <property type="entry name" value="PAS"/>
    <property type="match status" value="1"/>
</dbReference>